<dbReference type="InterPro" id="IPR025669">
    <property type="entry name" value="AAA_dom"/>
</dbReference>
<feature type="domain" description="TadZ-like receiver" evidence="2">
    <location>
        <begin position="3"/>
        <end position="111"/>
    </location>
</feature>
<dbReference type="EMBL" id="CP003065">
    <property type="protein sequence ID" value="AEV69403.1"/>
    <property type="molecule type" value="Genomic_DNA"/>
</dbReference>
<dbReference type="PANTHER" id="PTHR13696:SF99">
    <property type="entry name" value="COBYRINIC ACID AC-DIAMIDE SYNTHASE"/>
    <property type="match status" value="1"/>
</dbReference>
<protein>
    <submittedName>
        <fullName evidence="3">CobQ/CobB/MinD/ParA nucleotide binding domain-containing protein</fullName>
    </submittedName>
</protein>
<reference evidence="4" key="1">
    <citation type="submission" date="2011-12" db="EMBL/GenBank/DDBJ databases">
        <title>Complete sequence of Clostridium clariflavum DSM 19732.</title>
        <authorList>
            <consortium name="US DOE Joint Genome Institute"/>
            <person name="Lucas S."/>
            <person name="Han J."/>
            <person name="Lapidus A."/>
            <person name="Cheng J.-F."/>
            <person name="Goodwin L."/>
            <person name="Pitluck S."/>
            <person name="Peters L."/>
            <person name="Teshima H."/>
            <person name="Detter J.C."/>
            <person name="Han C."/>
            <person name="Tapia R."/>
            <person name="Land M."/>
            <person name="Hauser L."/>
            <person name="Kyrpides N."/>
            <person name="Ivanova N."/>
            <person name="Pagani I."/>
            <person name="Kitzmiller T."/>
            <person name="Lynd L."/>
            <person name="Izquierdo J."/>
            <person name="Woyke T."/>
        </authorList>
    </citation>
    <scope>NUCLEOTIDE SEQUENCE [LARGE SCALE GENOMIC DNA]</scope>
    <source>
        <strain evidence="4">DSM 19732 / NBRC 101661 / EBR45</strain>
    </source>
</reference>
<dbReference type="AlphaFoldDB" id="G8LSQ1"/>
<dbReference type="STRING" id="720554.Clocl_2854"/>
<proteinExistence type="predicted"/>
<name>G8LSQ1_ACECE</name>
<evidence type="ECO:0000313" key="4">
    <source>
        <dbReference type="Proteomes" id="UP000005435"/>
    </source>
</evidence>
<dbReference type="Gene3D" id="3.40.50.300">
    <property type="entry name" value="P-loop containing nucleotide triphosphate hydrolases"/>
    <property type="match status" value="1"/>
</dbReference>
<dbReference type="InterPro" id="IPR027417">
    <property type="entry name" value="P-loop_NTPase"/>
</dbReference>
<evidence type="ECO:0000259" key="2">
    <source>
        <dbReference type="Pfam" id="PF21194"/>
    </source>
</evidence>
<dbReference type="OrthoDB" id="3035369at2"/>
<keyword evidence="4" id="KW-1185">Reference proteome</keyword>
<dbReference type="RefSeq" id="WP_014255952.1">
    <property type="nucleotide sequence ID" value="NC_016627.1"/>
</dbReference>
<dbReference type="InterPro" id="IPR050678">
    <property type="entry name" value="DNA_Partitioning_ATPase"/>
</dbReference>
<dbReference type="InterPro" id="IPR049086">
    <property type="entry name" value="TadZ-like_ARD"/>
</dbReference>
<evidence type="ECO:0000313" key="3">
    <source>
        <dbReference type="EMBL" id="AEV69403.1"/>
    </source>
</evidence>
<dbReference type="KEGG" id="ccl:Clocl_2854"/>
<dbReference type="PANTHER" id="PTHR13696">
    <property type="entry name" value="P-LOOP CONTAINING NUCLEOSIDE TRIPHOSPHATE HYDROLASE"/>
    <property type="match status" value="1"/>
</dbReference>
<dbReference type="Proteomes" id="UP000005435">
    <property type="component" value="Chromosome"/>
</dbReference>
<dbReference type="HOGENOM" id="CLU_060728_0_0_9"/>
<gene>
    <name evidence="3" type="ordered locus">Clocl_2854</name>
</gene>
<dbReference type="eggNOG" id="COG1192">
    <property type="taxonomic scope" value="Bacteria"/>
</dbReference>
<dbReference type="SUPFAM" id="SSF52540">
    <property type="entry name" value="P-loop containing nucleoside triphosphate hydrolases"/>
    <property type="match status" value="1"/>
</dbReference>
<sequence>MARLKLIIADTDGTYVESMAEYIMLNHSQEFQVNSFTDKHCLIEYLSGEGNHADVLLIESSLYSDEIPKENISNVILLTAEKSDGNTGDYYTICKYQKGDKIVSDIFNIFAQKGDGNAVSVAGDKKTKLIAVYSPIGGSGKTTVATSCAIQCAQRRMKVFYLNLEDFQSTPMFCDCKGEHTFSDVLYYLKDKNSNLQLRIEGSKLYDAEYNLYYFSPPESLLDLQECKPEELRTLLDEFRNMGQYDLVFVDMSSSFDDKNIAILEACDEILLVLPQDAVSDIKISLFAKEMSILKERRGIDFIDKINMVLNKYNTYMALEVDTAEVCGKSIEYYIPAVPGMAAIKGNNRLMDLQGDFTESIEEIIEKYYT</sequence>
<organism evidence="3 4">
    <name type="scientific">Acetivibrio clariflavus (strain DSM 19732 / NBRC 101661 / EBR45)</name>
    <name type="common">Clostridium clariflavum</name>
    <dbReference type="NCBI Taxonomy" id="720554"/>
    <lineage>
        <taxon>Bacteria</taxon>
        <taxon>Bacillati</taxon>
        <taxon>Bacillota</taxon>
        <taxon>Clostridia</taxon>
        <taxon>Eubacteriales</taxon>
        <taxon>Oscillospiraceae</taxon>
        <taxon>Acetivibrio</taxon>
    </lineage>
</organism>
<feature type="domain" description="AAA" evidence="1">
    <location>
        <begin position="128"/>
        <end position="293"/>
    </location>
</feature>
<accession>G8LSQ1</accession>
<dbReference type="Pfam" id="PF13614">
    <property type="entry name" value="AAA_31"/>
    <property type="match status" value="1"/>
</dbReference>
<dbReference type="Pfam" id="PF21194">
    <property type="entry name" value="TadZ-like_ARD"/>
    <property type="match status" value="1"/>
</dbReference>
<dbReference type="Gene3D" id="3.40.50.10850">
    <property type="entry name" value="Ntrc-like two-domain protein"/>
    <property type="match status" value="1"/>
</dbReference>
<evidence type="ECO:0000259" key="1">
    <source>
        <dbReference type="Pfam" id="PF13614"/>
    </source>
</evidence>
<reference evidence="3 4" key="2">
    <citation type="journal article" date="2012" name="Stand. Genomic Sci.">
        <title>Complete Genome Sequence of Clostridium clariflavum DSM 19732.</title>
        <authorList>
            <person name="Izquierdo J.A."/>
            <person name="Goodwin L."/>
            <person name="Davenport K.W."/>
            <person name="Teshima H."/>
            <person name="Bruce D."/>
            <person name="Detter C."/>
            <person name="Tapia R."/>
            <person name="Han S."/>
            <person name="Land M."/>
            <person name="Hauser L."/>
            <person name="Jeffries C.D."/>
            <person name="Han J."/>
            <person name="Pitluck S."/>
            <person name="Nolan M."/>
            <person name="Chen A."/>
            <person name="Huntemann M."/>
            <person name="Mavromatis K."/>
            <person name="Mikhailova N."/>
            <person name="Liolios K."/>
            <person name="Woyke T."/>
            <person name="Lynd L.R."/>
        </authorList>
    </citation>
    <scope>NUCLEOTIDE SEQUENCE [LARGE SCALE GENOMIC DNA]</scope>
    <source>
        <strain evidence="4">DSM 19732 / NBRC 101661 / EBR45</strain>
    </source>
</reference>